<evidence type="ECO:0000256" key="8">
    <source>
        <dbReference type="ARBA" id="ARBA00022679"/>
    </source>
</evidence>
<evidence type="ECO:0000313" key="12">
    <source>
        <dbReference type="EMBL" id="KJV08446.1"/>
    </source>
</evidence>
<dbReference type="NCBIfam" id="TIGR00215">
    <property type="entry name" value="lpxB"/>
    <property type="match status" value="1"/>
</dbReference>
<dbReference type="GO" id="GO:0009245">
    <property type="term" value="P:lipid A biosynthetic process"/>
    <property type="evidence" value="ECO:0007669"/>
    <property type="project" value="UniProtKB-UniRule"/>
</dbReference>
<comment type="caution">
    <text evidence="12">The sequence shown here is derived from an EMBL/GenBank/DDBJ whole genome shotgun (WGS) entry which is preliminary data.</text>
</comment>
<evidence type="ECO:0000313" key="13">
    <source>
        <dbReference type="Proteomes" id="UP000033774"/>
    </source>
</evidence>
<dbReference type="Proteomes" id="UP000033774">
    <property type="component" value="Unassembled WGS sequence"/>
</dbReference>
<keyword evidence="9 11" id="KW-0443">Lipid metabolism</keyword>
<evidence type="ECO:0000256" key="2">
    <source>
        <dbReference type="ARBA" id="ARBA00007868"/>
    </source>
</evidence>
<comment type="pathway">
    <text evidence="11">Bacterial outer membrane biogenesis; LPS lipid A biosynthesis.</text>
</comment>
<comment type="catalytic activity">
    <reaction evidence="10 11">
        <text>a lipid X + a UDP-2-N,3-O-bis[(3R)-3-hydroxyacyl]-alpha-D-glucosamine = a lipid A disaccharide + UDP + H(+)</text>
        <dbReference type="Rhea" id="RHEA:67828"/>
        <dbReference type="ChEBI" id="CHEBI:15378"/>
        <dbReference type="ChEBI" id="CHEBI:58223"/>
        <dbReference type="ChEBI" id="CHEBI:137748"/>
        <dbReference type="ChEBI" id="CHEBI:176338"/>
        <dbReference type="ChEBI" id="CHEBI:176343"/>
        <dbReference type="EC" id="2.4.1.182"/>
    </reaction>
</comment>
<protein>
    <recommendedName>
        <fullName evidence="4 11">Lipid-A-disaccharide synthase</fullName>
        <ecNumber evidence="3 11">2.4.1.182</ecNumber>
    </recommendedName>
</protein>
<sequence length="389" mass="41682">MSSVPLIYLLAGEVSGDLLGGRLMAALSAQTQGRIAFAGVGGAAMQAQGLHSLFPMEELSLMGLAEILPHLPNLLRRLKETEADLRARRPAALVTIDAPSFTLRISKNIADLGVPRCHYVAPQVWAWRAGRAKRLAAKTDHLLTLLPFEPPYFTRYGLPTDYVGHPVIETGAGQGDGAAFRARHGIELDAPVLLVLPGSRRGEVGRLLGVFGETVTRLATQFPGLRLIVPTVTPVAETVRAAAANWPGQPVIIEGNTEKYDAFAAATASLAASGTVALELGLAGVPSVIAYRMNALTWALVQQTIRIPYASLVNLILERELFPEKLQDRCTPDELTGALAALLEPNSIAATQQRAGFDLLREKLGVGRETPSDRAARIILDRLKPIEPA</sequence>
<evidence type="ECO:0000256" key="5">
    <source>
        <dbReference type="ARBA" id="ARBA00022516"/>
    </source>
</evidence>
<proteinExistence type="inferred from homology"/>
<dbReference type="EC" id="2.4.1.182" evidence="3 11"/>
<evidence type="ECO:0000256" key="9">
    <source>
        <dbReference type="ARBA" id="ARBA00023098"/>
    </source>
</evidence>
<reference evidence="12 13" key="1">
    <citation type="submission" date="2015-03" db="EMBL/GenBank/DDBJ databases">
        <title>Draft genome sequence of Elstera litoralis.</title>
        <authorList>
            <person name="Rahalkar M.C."/>
            <person name="Dhakephalkar P.K."/>
            <person name="Pore S.D."/>
            <person name="Arora P."/>
            <person name="Kapse N.G."/>
            <person name="Pandit P.S."/>
        </authorList>
    </citation>
    <scope>NUCLEOTIDE SEQUENCE [LARGE SCALE GENOMIC DNA]</scope>
    <source>
        <strain evidence="12 13">Dia-1</strain>
    </source>
</reference>
<evidence type="ECO:0000256" key="6">
    <source>
        <dbReference type="ARBA" id="ARBA00022556"/>
    </source>
</evidence>
<keyword evidence="5 11" id="KW-0444">Lipid biosynthesis</keyword>
<evidence type="ECO:0000256" key="4">
    <source>
        <dbReference type="ARBA" id="ARBA00020902"/>
    </source>
</evidence>
<dbReference type="GO" id="GO:0016020">
    <property type="term" value="C:membrane"/>
    <property type="evidence" value="ECO:0007669"/>
    <property type="project" value="GOC"/>
</dbReference>
<accession>A0A0F3INW1</accession>
<comment type="function">
    <text evidence="1 11">Condensation of UDP-2,3-diacylglucosamine and 2,3-diacylglucosamine-1-phosphate to form lipid A disaccharide, a precursor of lipid A, a phosphorylated glycolipid that anchors the lipopolysaccharide to the outer membrane of the cell.</text>
</comment>
<keyword evidence="6 11" id="KW-0441">Lipid A biosynthesis</keyword>
<name>A0A0F3INW1_9PROT</name>
<gene>
    <name evidence="11" type="primary">lpxB</name>
    <name evidence="12" type="ORF">VZ95_17745</name>
</gene>
<keyword evidence="7 11" id="KW-0328">Glycosyltransferase</keyword>
<evidence type="ECO:0000256" key="1">
    <source>
        <dbReference type="ARBA" id="ARBA00002056"/>
    </source>
</evidence>
<dbReference type="InterPro" id="IPR003835">
    <property type="entry name" value="Glyco_trans_19"/>
</dbReference>
<evidence type="ECO:0000256" key="7">
    <source>
        <dbReference type="ARBA" id="ARBA00022676"/>
    </source>
</evidence>
<evidence type="ECO:0000256" key="11">
    <source>
        <dbReference type="HAMAP-Rule" id="MF_00392"/>
    </source>
</evidence>
<keyword evidence="13" id="KW-1185">Reference proteome</keyword>
<dbReference type="UniPathway" id="UPA00973"/>
<comment type="similarity">
    <text evidence="2 11">Belongs to the LpxB family.</text>
</comment>
<organism evidence="12 13">
    <name type="scientific">Elstera litoralis</name>
    <dbReference type="NCBI Taxonomy" id="552518"/>
    <lineage>
        <taxon>Bacteria</taxon>
        <taxon>Pseudomonadati</taxon>
        <taxon>Pseudomonadota</taxon>
        <taxon>Alphaproteobacteria</taxon>
        <taxon>Rhodospirillales</taxon>
        <taxon>Rhodospirillaceae</taxon>
        <taxon>Elstera</taxon>
    </lineage>
</organism>
<keyword evidence="8 11" id="KW-0808">Transferase</keyword>
<dbReference type="PANTHER" id="PTHR30372:SF4">
    <property type="entry name" value="LIPID-A-DISACCHARIDE SYNTHASE, MITOCHONDRIAL-RELATED"/>
    <property type="match status" value="1"/>
</dbReference>
<dbReference type="PATRIC" id="fig|552518.3.peg.3626"/>
<dbReference type="EMBL" id="LAJY01000581">
    <property type="protein sequence ID" value="KJV08446.1"/>
    <property type="molecule type" value="Genomic_DNA"/>
</dbReference>
<dbReference type="PANTHER" id="PTHR30372">
    <property type="entry name" value="LIPID-A-DISACCHARIDE SYNTHASE"/>
    <property type="match status" value="1"/>
</dbReference>
<dbReference type="GO" id="GO:0008915">
    <property type="term" value="F:lipid-A-disaccharide synthase activity"/>
    <property type="evidence" value="ECO:0007669"/>
    <property type="project" value="UniProtKB-UniRule"/>
</dbReference>
<dbReference type="SUPFAM" id="SSF53756">
    <property type="entry name" value="UDP-Glycosyltransferase/glycogen phosphorylase"/>
    <property type="match status" value="1"/>
</dbReference>
<dbReference type="HAMAP" id="MF_00392">
    <property type="entry name" value="LpxB"/>
    <property type="match status" value="1"/>
</dbReference>
<dbReference type="GO" id="GO:0005543">
    <property type="term" value="F:phospholipid binding"/>
    <property type="evidence" value="ECO:0007669"/>
    <property type="project" value="TreeGrafter"/>
</dbReference>
<dbReference type="AlphaFoldDB" id="A0A0F3INW1"/>
<dbReference type="RefSeq" id="WP_045777045.1">
    <property type="nucleotide sequence ID" value="NZ_LAJY01000581.1"/>
</dbReference>
<evidence type="ECO:0000256" key="10">
    <source>
        <dbReference type="ARBA" id="ARBA00048975"/>
    </source>
</evidence>
<evidence type="ECO:0000256" key="3">
    <source>
        <dbReference type="ARBA" id="ARBA00012687"/>
    </source>
</evidence>
<dbReference type="Pfam" id="PF02684">
    <property type="entry name" value="LpxB"/>
    <property type="match status" value="1"/>
</dbReference>